<dbReference type="InterPro" id="IPR011989">
    <property type="entry name" value="ARM-like"/>
</dbReference>
<feature type="region of interest" description="Disordered" evidence="4">
    <location>
        <begin position="173"/>
        <end position="218"/>
    </location>
</feature>
<evidence type="ECO:0000256" key="3">
    <source>
        <dbReference type="ARBA" id="ARBA00022737"/>
    </source>
</evidence>
<dbReference type="InterPro" id="IPR015943">
    <property type="entry name" value="WD40/YVTN_repeat-like_dom_sf"/>
</dbReference>
<comment type="similarity">
    <text evidence="1">Belongs to the WD repeat RAPTOR family.</text>
</comment>
<feature type="region of interest" description="Disordered" evidence="4">
    <location>
        <begin position="147"/>
        <end position="166"/>
    </location>
</feature>
<gene>
    <name evidence="6" type="ORF">FGG08_002586</name>
</gene>
<dbReference type="PANTHER" id="PTHR12848">
    <property type="entry name" value="REGULATORY-ASSOCIATED PROTEIN OF MTOR"/>
    <property type="match status" value="1"/>
</dbReference>
<feature type="region of interest" description="Disordered" evidence="4">
    <location>
        <begin position="1020"/>
        <end position="1045"/>
    </location>
</feature>
<sequence length="1529" mass="172557">MTAVHFQALQSQSQDQHHQSRQHRSTPLNKSSLPNQVKETTYNQAAAKDNQLHPSREHGQMAMTETTESAVARHHLRPGLTHPHQRTNGYHLGSTHLSSQLPPHYPSTAGNSTALIERQDSNTSSSTADDTAEAARRAIAFQGTLLESYSRPRTAPGTNGTSTPASVRAVAFKDSEGEEEEDVGGSRRPNSQLQRSRSDFGPRAQDAAKTSTNKPEDEGMWRMRHGWEDQYSSEEYLSLLTSAFYMYYTDKRHETGGNPKDESQTLPLQEWRMKDRLKTVSAALAICLNIGVDPPDVIKTTPCAKLECWVDTTLHPGPKAMELIGKNLQQQYETLSIRTRYKQYLDPSVEETKKFCCSLRRNAKDERILFHYNGHGVPKPTASGEIWVFNKNYTQYIPISLYDLQAWLGAPSLFVYDCSDAGNIIRNFNRFIEKHETENAELRRGDANAPVSNYGDCIQLAACGRKETLPTNPDLPADLFTCCLTTPIEIALRFFVLQNPLPSKLTIDDVLKLPGRLQERRTPMGELNWIFTAITDTIAWNTLPRPLFKKLFRQDLMVAALFRNFLLSQRIMRVHQCHPQSWPELPETHHHPLWESWDLAVEMVLAQLPALIENQEGKRAYEYQHSTFFTEQLTAFEVYLTQGAVTQKPPDQLPIVLQVLLSQVHRLRALILLSKFLDLGPWAVNLALSIGIFPYVLKLLQSAAQELKPVMVFIWARILAVDQSCQTDLLKDNGYSYFVQILSPTSGIPIANASEHRAMCAFIIAMFCKGFHQGQVVCMGPVVIGACLAHLGDVDNPLLRQWACLCISQLWVDFPEAKWVGIRELAHQRLCELALDPVPEVRAAMLYALNNFLGIPDVTDQVAQIEELIASTVLIMTTDGSNMVRKELLVFFSTFVKRYENKFMVAAYEQMLEEKEFMRDPPRDDGSERRMGLHYTKQTSRVTNGQKKVNANGISHETIFAAVWKHLLLMSVDPHPEISRDAGIIIDYIYNVLLQSPLGRSTQSIIDEIVRFSTRPQALKLTPSEPAGDLKKLDSPAPTPSKQNGYLSISLKRTASIAASLKNLAIGSPAPTPPPPSLRGTRTSGRFHGAPHARVPAEWNRPPDQHDSYTSPSSYQPAKVPTSRNFKTRDMKWHLELPLQSKFLDWSIEYFREPQMKPSEADEPGSTDYNQRLWRRTRNERIIAITQPEKEQAGSSRWDNASGFFNNGTQPSKMCFHQFEDHLVVSDDRDIICVWDWAAQVRLCRFSNGNPIGSRINEIKFINEDDQALLITGSSDGVIKVYRNYESERHVEIVSAWRALTDLVPSNVNAGLAFDWQQGQGKLLVAGDVKVIRVWNAATEICTNDIPARSGSCITSLTSDQVAGNVFAAGFGDGAVRVYDQRLQPRDAMFRVWKHHKQWITNVHMQRGGLRELVSGCRNGDVMLWDIRMDLPLRTIKTTRDTLRSLSVHEHAPVFATGSGHHNVKIFNVNGGFLSSLEPYSSFLQQNRSSPISTTTFHPHRMMLACSALHDNHINLFTCEDKRRTSWDG</sequence>
<protein>
    <recommendedName>
        <fullName evidence="5">Raptor N-terminal CASPase-like domain-containing protein</fullName>
    </recommendedName>
</protein>
<comment type="caution">
    <text evidence="6">The sequence shown here is derived from an EMBL/GenBank/DDBJ whole genome shotgun (WGS) entry which is preliminary data.</text>
</comment>
<evidence type="ECO:0000259" key="5">
    <source>
        <dbReference type="SMART" id="SM01302"/>
    </source>
</evidence>
<dbReference type="FunFam" id="2.130.10.10:FF:000278">
    <property type="entry name" value="WD repeat-containing protein mip1"/>
    <property type="match status" value="1"/>
</dbReference>
<feature type="compositionally biased region" description="Polar residues" evidence="4">
    <location>
        <begin position="156"/>
        <end position="165"/>
    </location>
</feature>
<organism evidence="6 7">
    <name type="scientific">Glutinoglossum americanum</name>
    <dbReference type="NCBI Taxonomy" id="1670608"/>
    <lineage>
        <taxon>Eukaryota</taxon>
        <taxon>Fungi</taxon>
        <taxon>Dikarya</taxon>
        <taxon>Ascomycota</taxon>
        <taxon>Pezizomycotina</taxon>
        <taxon>Geoglossomycetes</taxon>
        <taxon>Geoglossales</taxon>
        <taxon>Geoglossaceae</taxon>
        <taxon>Glutinoglossum</taxon>
    </lineage>
</organism>
<dbReference type="GO" id="GO:0010506">
    <property type="term" value="P:regulation of autophagy"/>
    <property type="evidence" value="ECO:0007669"/>
    <property type="project" value="TreeGrafter"/>
</dbReference>
<dbReference type="SUPFAM" id="SSF48371">
    <property type="entry name" value="ARM repeat"/>
    <property type="match status" value="1"/>
</dbReference>
<evidence type="ECO:0000256" key="4">
    <source>
        <dbReference type="SAM" id="MobiDB-lite"/>
    </source>
</evidence>
<keyword evidence="2" id="KW-0853">WD repeat</keyword>
<dbReference type="Gene3D" id="2.130.10.10">
    <property type="entry name" value="YVTN repeat-like/Quinoprotein amine dehydrogenase"/>
    <property type="match status" value="2"/>
</dbReference>
<evidence type="ECO:0000256" key="2">
    <source>
        <dbReference type="ARBA" id="ARBA00022574"/>
    </source>
</evidence>
<keyword evidence="7" id="KW-1185">Reference proteome</keyword>
<dbReference type="GO" id="GO:0030307">
    <property type="term" value="P:positive regulation of cell growth"/>
    <property type="evidence" value="ECO:0007669"/>
    <property type="project" value="TreeGrafter"/>
</dbReference>
<dbReference type="OrthoDB" id="10262360at2759"/>
<dbReference type="GO" id="GO:0031931">
    <property type="term" value="C:TORC1 complex"/>
    <property type="evidence" value="ECO:0007669"/>
    <property type="project" value="InterPro"/>
</dbReference>
<evidence type="ECO:0000256" key="1">
    <source>
        <dbReference type="ARBA" id="ARBA00009257"/>
    </source>
</evidence>
<evidence type="ECO:0000313" key="7">
    <source>
        <dbReference type="Proteomes" id="UP000698800"/>
    </source>
</evidence>
<dbReference type="Proteomes" id="UP000698800">
    <property type="component" value="Unassembled WGS sequence"/>
</dbReference>
<reference evidence="6" key="1">
    <citation type="submission" date="2021-03" db="EMBL/GenBank/DDBJ databases">
        <title>Comparative genomics and phylogenomic investigation of the class Geoglossomycetes provide insights into ecological specialization and systematics.</title>
        <authorList>
            <person name="Melie T."/>
            <person name="Pirro S."/>
            <person name="Miller A.N."/>
            <person name="Quandt A."/>
        </authorList>
    </citation>
    <scope>NUCLEOTIDE SEQUENCE</scope>
    <source>
        <strain evidence="6">GBOQ0MN5Z8</strain>
    </source>
</reference>
<dbReference type="InterPro" id="IPR036322">
    <property type="entry name" value="WD40_repeat_dom_sf"/>
</dbReference>
<feature type="compositionally biased region" description="Polar residues" evidence="4">
    <location>
        <begin position="26"/>
        <end position="44"/>
    </location>
</feature>
<dbReference type="InterPro" id="IPR016024">
    <property type="entry name" value="ARM-type_fold"/>
</dbReference>
<keyword evidence="3" id="KW-0677">Repeat</keyword>
<dbReference type="SMART" id="SM00320">
    <property type="entry name" value="WD40"/>
    <property type="match status" value="5"/>
</dbReference>
<evidence type="ECO:0000313" key="6">
    <source>
        <dbReference type="EMBL" id="KAH0543073.1"/>
    </source>
</evidence>
<feature type="region of interest" description="Disordered" evidence="4">
    <location>
        <begin position="1"/>
        <end position="111"/>
    </location>
</feature>
<dbReference type="GO" id="GO:0005737">
    <property type="term" value="C:cytoplasm"/>
    <property type="evidence" value="ECO:0007669"/>
    <property type="project" value="TreeGrafter"/>
</dbReference>
<dbReference type="PRINTS" id="PR01547">
    <property type="entry name" value="YEAST176DUF"/>
</dbReference>
<accession>A0A9P8L4D1</accession>
<dbReference type="PANTHER" id="PTHR12848:SF16">
    <property type="entry name" value="REGULATORY-ASSOCIATED PROTEIN OF MTOR"/>
    <property type="match status" value="1"/>
</dbReference>
<dbReference type="GO" id="GO:0009267">
    <property type="term" value="P:cellular response to starvation"/>
    <property type="evidence" value="ECO:0007669"/>
    <property type="project" value="TreeGrafter"/>
</dbReference>
<dbReference type="GO" id="GO:0071230">
    <property type="term" value="P:cellular response to amino acid stimulus"/>
    <property type="evidence" value="ECO:0007669"/>
    <property type="project" value="TreeGrafter"/>
</dbReference>
<dbReference type="GO" id="GO:0031929">
    <property type="term" value="P:TOR signaling"/>
    <property type="evidence" value="ECO:0007669"/>
    <property type="project" value="InterPro"/>
</dbReference>
<dbReference type="Pfam" id="PF14538">
    <property type="entry name" value="Raptor_N"/>
    <property type="match status" value="1"/>
</dbReference>
<dbReference type="FunFam" id="2.130.10.10:FF:000514">
    <property type="entry name" value="TORC1 growth control complex subunit Kog1"/>
    <property type="match status" value="1"/>
</dbReference>
<dbReference type="Gene3D" id="1.25.10.10">
    <property type="entry name" value="Leucine-rich Repeat Variant"/>
    <property type="match status" value="1"/>
</dbReference>
<dbReference type="InterPro" id="IPR004083">
    <property type="entry name" value="Raptor"/>
</dbReference>
<feature type="compositionally biased region" description="Basic and acidic residues" evidence="4">
    <location>
        <begin position="50"/>
        <end position="59"/>
    </location>
</feature>
<dbReference type="GO" id="GO:0030674">
    <property type="term" value="F:protein-macromolecule adaptor activity"/>
    <property type="evidence" value="ECO:0007669"/>
    <property type="project" value="TreeGrafter"/>
</dbReference>
<feature type="region of interest" description="Disordered" evidence="4">
    <location>
        <begin position="1065"/>
        <end position="1122"/>
    </location>
</feature>
<proteinExistence type="inferred from homology"/>
<dbReference type="SMART" id="SM01302">
    <property type="entry name" value="Raptor_N"/>
    <property type="match status" value="1"/>
</dbReference>
<name>A0A9P8L4D1_9PEZI</name>
<dbReference type="SUPFAM" id="SSF50978">
    <property type="entry name" value="WD40 repeat-like"/>
    <property type="match status" value="1"/>
</dbReference>
<dbReference type="InterPro" id="IPR001680">
    <property type="entry name" value="WD40_rpt"/>
</dbReference>
<dbReference type="EMBL" id="JAGHQL010000040">
    <property type="protein sequence ID" value="KAH0543073.1"/>
    <property type="molecule type" value="Genomic_DNA"/>
</dbReference>
<dbReference type="InterPro" id="IPR029347">
    <property type="entry name" value="Raptor_N"/>
</dbReference>
<feature type="domain" description="Raptor N-terminal CASPase-like" evidence="5">
    <location>
        <begin position="276"/>
        <end position="429"/>
    </location>
</feature>